<feature type="chain" id="PRO_5007848586" description="Carbohydrate-binding/sugar hydrolysis domain-containing protein" evidence="2">
    <location>
        <begin position="36"/>
        <end position="457"/>
    </location>
</feature>
<dbReference type="eggNOG" id="COG3420">
    <property type="taxonomic scope" value="Bacteria"/>
</dbReference>
<dbReference type="InterPro" id="IPR011050">
    <property type="entry name" value="Pectin_lyase_fold/virulence"/>
</dbReference>
<dbReference type="InterPro" id="IPR006626">
    <property type="entry name" value="PbH1"/>
</dbReference>
<dbReference type="InterPro" id="IPR007742">
    <property type="entry name" value="NosD_dom"/>
</dbReference>
<evidence type="ECO:0000256" key="2">
    <source>
        <dbReference type="SAM" id="SignalP"/>
    </source>
</evidence>
<dbReference type="Gene3D" id="2.160.20.10">
    <property type="entry name" value="Single-stranded right-handed beta-helix, Pectin lyase-like"/>
    <property type="match status" value="2"/>
</dbReference>
<accession>A0A164AA45</accession>
<dbReference type="STRING" id="1007103.GCA_000213315_06050"/>
<dbReference type="InterPro" id="IPR022441">
    <property type="entry name" value="Para_beta_helix_rpt-2"/>
</dbReference>
<dbReference type="InterPro" id="IPR012334">
    <property type="entry name" value="Pectin_lyas_fold"/>
</dbReference>
<evidence type="ECO:0000313" key="5">
    <source>
        <dbReference type="Proteomes" id="UP000076563"/>
    </source>
</evidence>
<keyword evidence="1" id="KW-0812">Transmembrane</keyword>
<feature type="domain" description="Carbohydrate-binding/sugar hydrolysis" evidence="3">
    <location>
        <begin position="232"/>
        <end position="366"/>
    </location>
</feature>
<dbReference type="NCBIfam" id="TIGR03804">
    <property type="entry name" value="para_beta_helix"/>
    <property type="match status" value="1"/>
</dbReference>
<dbReference type="Proteomes" id="UP000076563">
    <property type="component" value="Unassembled WGS sequence"/>
</dbReference>
<dbReference type="InterPro" id="IPR006633">
    <property type="entry name" value="Carb-bd_sugar_hydrolysis-dom"/>
</dbReference>
<gene>
    <name evidence="4" type="ORF">AV654_07565</name>
</gene>
<comment type="caution">
    <text evidence="4">The sequence shown here is derived from an EMBL/GenBank/DDBJ whole genome shotgun (WGS) entry which is preliminary data.</text>
</comment>
<dbReference type="EMBL" id="LQRA01000024">
    <property type="protein sequence ID" value="KZE83429.1"/>
    <property type="molecule type" value="Genomic_DNA"/>
</dbReference>
<keyword evidence="1" id="KW-1133">Transmembrane helix</keyword>
<feature type="signal peptide" evidence="2">
    <location>
        <begin position="1"/>
        <end position="35"/>
    </location>
</feature>
<proteinExistence type="predicted"/>
<dbReference type="OrthoDB" id="159063at2"/>
<dbReference type="SMART" id="SM00722">
    <property type="entry name" value="CASH"/>
    <property type="match status" value="2"/>
</dbReference>
<keyword evidence="1" id="KW-0472">Membrane</keyword>
<feature type="transmembrane region" description="Helical" evidence="1">
    <location>
        <begin position="432"/>
        <end position="454"/>
    </location>
</feature>
<evidence type="ECO:0000256" key="1">
    <source>
        <dbReference type="SAM" id="Phobius"/>
    </source>
</evidence>
<dbReference type="RefSeq" id="WP_063178020.1">
    <property type="nucleotide sequence ID" value="NZ_LQRA01000024.1"/>
</dbReference>
<dbReference type="SUPFAM" id="SSF51126">
    <property type="entry name" value="Pectin lyase-like"/>
    <property type="match status" value="1"/>
</dbReference>
<dbReference type="Pfam" id="PF05048">
    <property type="entry name" value="NosD"/>
    <property type="match status" value="1"/>
</dbReference>
<dbReference type="AlphaFoldDB" id="A0A164AA45"/>
<evidence type="ECO:0000313" key="4">
    <source>
        <dbReference type="EMBL" id="KZE83429.1"/>
    </source>
</evidence>
<feature type="domain" description="Carbohydrate-binding/sugar hydrolysis" evidence="3">
    <location>
        <begin position="57"/>
        <end position="209"/>
    </location>
</feature>
<protein>
    <recommendedName>
        <fullName evidence="3">Carbohydrate-binding/sugar hydrolysis domain-containing protein</fullName>
    </recommendedName>
</protein>
<dbReference type="SMART" id="SM00710">
    <property type="entry name" value="PbH1"/>
    <property type="match status" value="6"/>
</dbReference>
<keyword evidence="2" id="KW-0732">Signal</keyword>
<sequence length="457" mass="49040">MSRNRIRSLMPHGSALRVALLAFALAVLPSTAVCAESSSNSGSSGKEIPLQQLIDEAPPGGTLKLAAGTYRGPAIVAKPLRIEGADGTQIVNESDQPAVELRADRSAIAGLAIRDTGAKTTAAVLLSGADSTLENLRIETVSSGIHLRDASRNTIRSTTVGWAGPDVKMTEKGNGIDLYASHDNVIAGNTVTGMHDAIYIENSNGIRVEQNEVNESRYGVHFMYVNDSSIRGNTGARNITGAMVMAVKSVEVTGNTFVKQSENVNSQGLLLFDASDSVFADNRLEGNRVGIYVEQAQKNVLERNRVTVNYVGLQLKESENNRFQGNDFQGNVIPAEATDSQNNDVKGNYWDSFQGVDLDGDGFSDMSYAINPFFQKMTKTTPPFQLFFQSPGMAFLEGMLTSSKRAWTTDRAPAMKPYAADAYRPPAGSETAGTLIVSLLLLGSAVTTIFVTGVRRK</sequence>
<evidence type="ECO:0000259" key="3">
    <source>
        <dbReference type="SMART" id="SM00722"/>
    </source>
</evidence>
<reference evidence="5" key="1">
    <citation type="submission" date="2016-01" db="EMBL/GenBank/DDBJ databases">
        <title>Draft genome of Chromobacterium sp. F49.</title>
        <authorList>
            <person name="Hong K.W."/>
        </authorList>
    </citation>
    <scope>NUCLEOTIDE SEQUENCE [LARGE SCALE GENOMIC DNA]</scope>
    <source>
        <strain evidence="5">M63</strain>
    </source>
</reference>
<name>A0A164AA45_9BACL</name>
<keyword evidence="5" id="KW-1185">Reference proteome</keyword>
<organism evidence="4 5">
    <name type="scientific">Paenibacillus elgii</name>
    <dbReference type="NCBI Taxonomy" id="189691"/>
    <lineage>
        <taxon>Bacteria</taxon>
        <taxon>Bacillati</taxon>
        <taxon>Bacillota</taxon>
        <taxon>Bacilli</taxon>
        <taxon>Bacillales</taxon>
        <taxon>Paenibacillaceae</taxon>
        <taxon>Paenibacillus</taxon>
    </lineage>
</organism>